<dbReference type="InterPro" id="IPR016181">
    <property type="entry name" value="Acyl_CoA_acyltransferase"/>
</dbReference>
<proteinExistence type="predicted"/>
<comment type="caution">
    <text evidence="4">The sequence shown here is derived from an EMBL/GenBank/DDBJ whole genome shotgun (WGS) entry which is preliminary data.</text>
</comment>
<keyword evidence="1" id="KW-0808">Transferase</keyword>
<protein>
    <recommendedName>
        <fullName evidence="3">N-acetyltransferase domain-containing protein</fullName>
    </recommendedName>
</protein>
<gene>
    <name evidence="4" type="ORF">J15TS10_22950</name>
</gene>
<dbReference type="SUPFAM" id="SSF55729">
    <property type="entry name" value="Acyl-CoA N-acyltransferases (Nat)"/>
    <property type="match status" value="1"/>
</dbReference>
<accession>A0ABQ4MRB1</accession>
<evidence type="ECO:0000256" key="2">
    <source>
        <dbReference type="ARBA" id="ARBA00023315"/>
    </source>
</evidence>
<evidence type="ECO:0000313" key="5">
    <source>
        <dbReference type="Proteomes" id="UP000681290"/>
    </source>
</evidence>
<sequence>MVGFKRGQGMKFKHKGMIWGVYVVPDYRGRGIAKELLQEVLRRGKDKQINLSVVTANKVAVGLYKILGFERYGTEKNALEYIGRGYDEEYMTYYLR</sequence>
<dbReference type="PANTHER" id="PTHR43420">
    <property type="entry name" value="ACETYLTRANSFERASE"/>
    <property type="match status" value="1"/>
</dbReference>
<dbReference type="Pfam" id="PF00583">
    <property type="entry name" value="Acetyltransf_1"/>
    <property type="match status" value="1"/>
</dbReference>
<keyword evidence="2" id="KW-0012">Acyltransferase</keyword>
<evidence type="ECO:0000259" key="3">
    <source>
        <dbReference type="PROSITE" id="PS51186"/>
    </source>
</evidence>
<dbReference type="PANTHER" id="PTHR43420:SF12">
    <property type="entry name" value="N-ACETYLTRANSFERASE DOMAIN-CONTAINING PROTEIN"/>
    <property type="match status" value="1"/>
</dbReference>
<dbReference type="Proteomes" id="UP000681290">
    <property type="component" value="Unassembled WGS sequence"/>
</dbReference>
<dbReference type="CDD" id="cd04301">
    <property type="entry name" value="NAT_SF"/>
    <property type="match status" value="1"/>
</dbReference>
<evidence type="ECO:0000256" key="1">
    <source>
        <dbReference type="ARBA" id="ARBA00022679"/>
    </source>
</evidence>
<dbReference type="RefSeq" id="WP_244996408.1">
    <property type="nucleotide sequence ID" value="NZ_BOSM01000003.1"/>
</dbReference>
<name>A0ABQ4MRB1_9BACL</name>
<keyword evidence="5" id="KW-1185">Reference proteome</keyword>
<dbReference type="InterPro" id="IPR000182">
    <property type="entry name" value="GNAT_dom"/>
</dbReference>
<organism evidence="4 5">
    <name type="scientific">Paenibacillus woosongensis</name>
    <dbReference type="NCBI Taxonomy" id="307580"/>
    <lineage>
        <taxon>Bacteria</taxon>
        <taxon>Bacillati</taxon>
        <taxon>Bacillota</taxon>
        <taxon>Bacilli</taxon>
        <taxon>Bacillales</taxon>
        <taxon>Paenibacillaceae</taxon>
        <taxon>Paenibacillus</taxon>
    </lineage>
</organism>
<dbReference type="PROSITE" id="PS51186">
    <property type="entry name" value="GNAT"/>
    <property type="match status" value="1"/>
</dbReference>
<dbReference type="InterPro" id="IPR050680">
    <property type="entry name" value="YpeA/RimI_acetyltransf"/>
</dbReference>
<feature type="domain" description="N-acetyltransferase" evidence="3">
    <location>
        <begin position="1"/>
        <end position="96"/>
    </location>
</feature>
<reference evidence="4 5" key="1">
    <citation type="submission" date="2021-03" db="EMBL/GenBank/DDBJ databases">
        <title>Antimicrobial resistance genes in bacteria isolated from Japanese honey, and their potential for conferring macrolide and lincosamide resistance in the American foulbrood pathogen Paenibacillus larvae.</title>
        <authorList>
            <person name="Okamoto M."/>
            <person name="Kumagai M."/>
            <person name="Kanamori H."/>
            <person name="Takamatsu D."/>
        </authorList>
    </citation>
    <scope>NUCLEOTIDE SEQUENCE [LARGE SCALE GENOMIC DNA]</scope>
    <source>
        <strain evidence="4 5">J15TS10</strain>
    </source>
</reference>
<dbReference type="Gene3D" id="3.40.630.30">
    <property type="match status" value="1"/>
</dbReference>
<evidence type="ECO:0000313" key="4">
    <source>
        <dbReference type="EMBL" id="GIP58481.1"/>
    </source>
</evidence>
<dbReference type="EMBL" id="BOSM01000003">
    <property type="protein sequence ID" value="GIP58481.1"/>
    <property type="molecule type" value="Genomic_DNA"/>
</dbReference>